<evidence type="ECO:0008006" key="3">
    <source>
        <dbReference type="Google" id="ProtNLM"/>
    </source>
</evidence>
<dbReference type="RefSeq" id="WP_242166297.1">
    <property type="nucleotide sequence ID" value="NZ_JAJMLW010000004.1"/>
</dbReference>
<accession>A0ABS9WIR6</accession>
<evidence type="ECO:0000313" key="2">
    <source>
        <dbReference type="Proteomes" id="UP001430755"/>
    </source>
</evidence>
<comment type="caution">
    <text evidence="1">The sequence shown here is derived from an EMBL/GenBank/DDBJ whole genome shotgun (WGS) entry which is preliminary data.</text>
</comment>
<gene>
    <name evidence="1" type="ORF">LPT13_10475</name>
</gene>
<dbReference type="Proteomes" id="UP001430755">
    <property type="component" value="Unassembled WGS sequence"/>
</dbReference>
<protein>
    <recommendedName>
        <fullName evidence="3">Pilus assembly protein</fullName>
    </recommendedName>
</protein>
<sequence>MTIELLVVLPVILIVAVIAVNALTFFGDCAAFDRVARNAVRICAASPGYGQDVGQSAAQVETMVGEALARDNLEVSAEASGGALGQVTFTVRLSYAPTLFGLGLRDEVLGVALPRLEHRVALTVDPYKPGMLF</sequence>
<evidence type="ECO:0000313" key="1">
    <source>
        <dbReference type="EMBL" id="MCI2242770.1"/>
    </source>
</evidence>
<reference evidence="1" key="1">
    <citation type="submission" date="2021-11" db="EMBL/GenBank/DDBJ databases">
        <title>A Novel Adlercreutzia Species, isolated from a Allomyrina dichotoma larva feces.</title>
        <authorList>
            <person name="Suh M.K."/>
        </authorList>
    </citation>
    <scope>NUCLEOTIDE SEQUENCE</scope>
    <source>
        <strain evidence="1">JBNU-10</strain>
    </source>
</reference>
<dbReference type="EMBL" id="JAJMLW010000004">
    <property type="protein sequence ID" value="MCI2242770.1"/>
    <property type="molecule type" value="Genomic_DNA"/>
</dbReference>
<name>A0ABS9WIR6_9ACTN</name>
<keyword evidence="2" id="KW-1185">Reference proteome</keyword>
<organism evidence="1 2">
    <name type="scientific">Adlercreutzia faecimuris</name>
    <dbReference type="NCBI Taxonomy" id="2897341"/>
    <lineage>
        <taxon>Bacteria</taxon>
        <taxon>Bacillati</taxon>
        <taxon>Actinomycetota</taxon>
        <taxon>Coriobacteriia</taxon>
        <taxon>Eggerthellales</taxon>
        <taxon>Eggerthellaceae</taxon>
        <taxon>Adlercreutzia</taxon>
    </lineage>
</organism>
<proteinExistence type="predicted"/>